<dbReference type="InterPro" id="IPR009016">
    <property type="entry name" value="Fe_hydrogenase"/>
</dbReference>
<organism evidence="3 4">
    <name type="scientific">Blastocystis sp. subtype 1 (strain ATCC 50177 / NandII)</name>
    <dbReference type="NCBI Taxonomy" id="478820"/>
    <lineage>
        <taxon>Eukaryota</taxon>
        <taxon>Sar</taxon>
        <taxon>Stramenopiles</taxon>
        <taxon>Bigyra</taxon>
        <taxon>Opalozoa</taxon>
        <taxon>Opalinata</taxon>
        <taxon>Blastocystidae</taxon>
        <taxon>Blastocystis</taxon>
    </lineage>
</organism>
<keyword evidence="4" id="KW-1185">Reference proteome</keyword>
<protein>
    <submittedName>
        <fullName evidence="3">Cytosolic Fe-S cluster assembly factor</fullName>
    </submittedName>
</protein>
<dbReference type="STRING" id="478820.A0A196SHS3"/>
<dbReference type="EMBL" id="LXWW01000074">
    <property type="protein sequence ID" value="OAO16578.1"/>
    <property type="molecule type" value="Genomic_DNA"/>
</dbReference>
<dbReference type="Pfam" id="PF02906">
    <property type="entry name" value="Fe_hyd_lg_C"/>
    <property type="match status" value="1"/>
</dbReference>
<dbReference type="InterPro" id="IPR004108">
    <property type="entry name" value="Fe_hydrogenase_lsu_C"/>
</dbReference>
<dbReference type="PANTHER" id="PTHR11615">
    <property type="entry name" value="NITRATE, FORMATE, IRON DEHYDROGENASE"/>
    <property type="match status" value="1"/>
</dbReference>
<comment type="caution">
    <text evidence="3">The sequence shown here is derived from an EMBL/GenBank/DDBJ whole genome shotgun (WGS) entry which is preliminary data.</text>
</comment>
<proteinExistence type="inferred from homology"/>
<name>A0A196SHS3_BLAHN</name>
<dbReference type="InterPro" id="IPR050340">
    <property type="entry name" value="Cytosolic_Fe-S_CAF"/>
</dbReference>
<dbReference type="AlphaFoldDB" id="A0A196SHS3"/>
<sequence length="350" mass="38826">MLLHSILLIHSYPKNNQLVTSIDLDHITESTDDYDVLSSQAYHALPETSPHIGANAPLITSNCPGWVCYAEKKVHTLVPFLSSVRSAPQVTAALLRRLLPAHVVPALANGDIFIACVASCYDRKLEASRRDFLDADGTRHVNCVLSSQELFDLIQNPPDFRHASSVVWNEAWWSALEAPLLTDFDAALFSSGGVLEGVVASVVASRPSANVETRTVRNSDFVEVTVVDGEERVFSGAFVYGFRNIQNLVMKTKRRKCAYDVVEVMACPSGCLNGGGQIKPEKREDMMLIAEKLKALYVKDGRAFDLERVRAGVRRVYEELGLAEGSEELFALFHTRFHIIPEITVNSLHW</sequence>
<feature type="domain" description="Iron hydrogenase large subunit C-terminal" evidence="2">
    <location>
        <begin position="41"/>
        <end position="275"/>
    </location>
</feature>
<dbReference type="SUPFAM" id="SSF53920">
    <property type="entry name" value="Fe-only hydrogenase"/>
    <property type="match status" value="1"/>
</dbReference>
<dbReference type="Gene3D" id="3.40.950.10">
    <property type="entry name" value="Fe-only Hydrogenase (Larger Subunit), Chain L, domain 3"/>
    <property type="match status" value="1"/>
</dbReference>
<gene>
    <name evidence="3" type="ORF">AV274_1689</name>
</gene>
<evidence type="ECO:0000313" key="4">
    <source>
        <dbReference type="Proteomes" id="UP000078348"/>
    </source>
</evidence>
<accession>A0A196SHS3</accession>
<dbReference type="OrthoDB" id="10253113at2759"/>
<reference evidence="3 4" key="1">
    <citation type="submission" date="2016-05" db="EMBL/GenBank/DDBJ databases">
        <title>Nuclear genome of Blastocystis sp. subtype 1 NandII.</title>
        <authorList>
            <person name="Gentekaki E."/>
            <person name="Curtis B."/>
            <person name="Stairs C."/>
            <person name="Eme L."/>
            <person name="Herman E."/>
            <person name="Klimes V."/>
            <person name="Arias M.C."/>
            <person name="Elias M."/>
            <person name="Hilliou F."/>
            <person name="Klute M."/>
            <person name="Malik S.-B."/>
            <person name="Pightling A."/>
            <person name="Rachubinski R."/>
            <person name="Salas D."/>
            <person name="Schlacht A."/>
            <person name="Suga H."/>
            <person name="Archibald J."/>
            <person name="Ball S.G."/>
            <person name="Clark G."/>
            <person name="Dacks J."/>
            <person name="Van Der Giezen M."/>
            <person name="Tsaousis A."/>
            <person name="Roger A."/>
        </authorList>
    </citation>
    <scope>NUCLEOTIDE SEQUENCE [LARGE SCALE GENOMIC DNA]</scope>
    <source>
        <strain evidence="4">ATCC 50177 / NandII</strain>
    </source>
</reference>
<comment type="similarity">
    <text evidence="1">Belongs to the NARF family.</text>
</comment>
<evidence type="ECO:0000259" key="2">
    <source>
        <dbReference type="Pfam" id="PF02906"/>
    </source>
</evidence>
<evidence type="ECO:0000256" key="1">
    <source>
        <dbReference type="ARBA" id="ARBA00006596"/>
    </source>
</evidence>
<evidence type="ECO:0000313" key="3">
    <source>
        <dbReference type="EMBL" id="OAO16578.1"/>
    </source>
</evidence>
<dbReference type="Proteomes" id="UP000078348">
    <property type="component" value="Unassembled WGS sequence"/>
</dbReference>